<gene>
    <name evidence="9" type="primary">acrC</name>
    <name evidence="9" type="ORF">Poly30_11030</name>
</gene>
<keyword evidence="3 5" id="KW-0285">Flavoprotein</keyword>
<dbReference type="InterPro" id="IPR006091">
    <property type="entry name" value="Acyl-CoA_Oxase/DH_mid-dom"/>
</dbReference>
<comment type="cofactor">
    <cofactor evidence="1 5">
        <name>FAD</name>
        <dbReference type="ChEBI" id="CHEBI:57692"/>
    </cofactor>
</comment>
<dbReference type="EC" id="1.3.1.95" evidence="9"/>
<evidence type="ECO:0000256" key="5">
    <source>
        <dbReference type="RuleBase" id="RU362125"/>
    </source>
</evidence>
<dbReference type="Proteomes" id="UP000320390">
    <property type="component" value="Chromosome"/>
</dbReference>
<evidence type="ECO:0000256" key="2">
    <source>
        <dbReference type="ARBA" id="ARBA00009347"/>
    </source>
</evidence>
<dbReference type="InterPro" id="IPR052547">
    <property type="entry name" value="Mito_Isobutyryl-CoADH"/>
</dbReference>
<evidence type="ECO:0000256" key="4">
    <source>
        <dbReference type="ARBA" id="ARBA00022827"/>
    </source>
</evidence>
<dbReference type="InterPro" id="IPR009075">
    <property type="entry name" value="AcylCo_DH/oxidase_C"/>
</dbReference>
<dbReference type="Gene3D" id="2.40.110.10">
    <property type="entry name" value="Butyryl-CoA Dehydrogenase, subunit A, domain 2"/>
    <property type="match status" value="1"/>
</dbReference>
<name>A0A518ENE1_9BACT</name>
<comment type="similarity">
    <text evidence="2 5">Belongs to the acyl-CoA dehydrogenase family.</text>
</comment>
<accession>A0A518ENE1</accession>
<dbReference type="Gene3D" id="1.20.140.10">
    <property type="entry name" value="Butyryl-CoA Dehydrogenase, subunit A, domain 3"/>
    <property type="match status" value="1"/>
</dbReference>
<protein>
    <submittedName>
        <fullName evidence="9">Acryloyl-CoA reductase (NADH)</fullName>
        <ecNumber evidence="9">1.3.1.95</ecNumber>
    </submittedName>
</protein>
<evidence type="ECO:0000259" key="6">
    <source>
        <dbReference type="Pfam" id="PF00441"/>
    </source>
</evidence>
<feature type="domain" description="Acyl-CoA dehydrogenase/oxidase N-terminal" evidence="8">
    <location>
        <begin position="5"/>
        <end position="95"/>
    </location>
</feature>
<dbReference type="EMBL" id="CP036434">
    <property type="protein sequence ID" value="QDV05605.1"/>
    <property type="molecule type" value="Genomic_DNA"/>
</dbReference>
<dbReference type="GO" id="GO:0043958">
    <property type="term" value="F:acryloyl-CoA reductase (NADH) activity"/>
    <property type="evidence" value="ECO:0007669"/>
    <property type="project" value="UniProtKB-EC"/>
</dbReference>
<dbReference type="PIRSF" id="PIRSF016578">
    <property type="entry name" value="HsaA"/>
    <property type="match status" value="1"/>
</dbReference>
<dbReference type="Pfam" id="PF02770">
    <property type="entry name" value="Acyl-CoA_dh_M"/>
    <property type="match status" value="1"/>
</dbReference>
<dbReference type="InterPro" id="IPR037069">
    <property type="entry name" value="AcylCoA_DH/ox_N_sf"/>
</dbReference>
<reference evidence="9 10" key="1">
    <citation type="submission" date="2019-02" db="EMBL/GenBank/DDBJ databases">
        <title>Deep-cultivation of Planctomycetes and their phenomic and genomic characterization uncovers novel biology.</title>
        <authorList>
            <person name="Wiegand S."/>
            <person name="Jogler M."/>
            <person name="Boedeker C."/>
            <person name="Pinto D."/>
            <person name="Vollmers J."/>
            <person name="Rivas-Marin E."/>
            <person name="Kohn T."/>
            <person name="Peeters S.H."/>
            <person name="Heuer A."/>
            <person name="Rast P."/>
            <person name="Oberbeckmann S."/>
            <person name="Bunk B."/>
            <person name="Jeske O."/>
            <person name="Meyerdierks A."/>
            <person name="Storesund J.E."/>
            <person name="Kallscheuer N."/>
            <person name="Luecker S."/>
            <person name="Lage O.M."/>
            <person name="Pohl T."/>
            <person name="Merkel B.J."/>
            <person name="Hornburger P."/>
            <person name="Mueller R.-W."/>
            <person name="Bruemmer F."/>
            <person name="Labrenz M."/>
            <person name="Spormann A.M."/>
            <person name="Op den Camp H."/>
            <person name="Overmann J."/>
            <person name="Amann R."/>
            <person name="Jetten M.S.M."/>
            <person name="Mascher T."/>
            <person name="Medema M.H."/>
            <person name="Devos D.P."/>
            <person name="Kaster A.-K."/>
            <person name="Ovreas L."/>
            <person name="Rohde M."/>
            <person name="Galperin M.Y."/>
            <person name="Jogler C."/>
        </authorList>
    </citation>
    <scope>NUCLEOTIDE SEQUENCE [LARGE SCALE GENOMIC DNA]</scope>
    <source>
        <strain evidence="9 10">Poly30</strain>
    </source>
</reference>
<feature type="domain" description="Acyl-CoA dehydrogenase/oxidase C-terminal" evidence="6">
    <location>
        <begin position="209"/>
        <end position="361"/>
    </location>
</feature>
<dbReference type="SUPFAM" id="SSF47203">
    <property type="entry name" value="Acyl-CoA dehydrogenase C-terminal domain-like"/>
    <property type="match status" value="1"/>
</dbReference>
<evidence type="ECO:0000259" key="7">
    <source>
        <dbReference type="Pfam" id="PF02770"/>
    </source>
</evidence>
<dbReference type="PANTHER" id="PTHR43831:SF1">
    <property type="entry name" value="ISOBUTYRYL-COA DEHYDROGENASE, MITOCHONDRIAL"/>
    <property type="match status" value="1"/>
</dbReference>
<dbReference type="OrthoDB" id="9802447at2"/>
<dbReference type="InterPro" id="IPR046373">
    <property type="entry name" value="Acyl-CoA_Oxase/DH_mid-dom_sf"/>
</dbReference>
<dbReference type="Pfam" id="PF02771">
    <property type="entry name" value="Acyl-CoA_dh_N"/>
    <property type="match status" value="1"/>
</dbReference>
<evidence type="ECO:0000256" key="3">
    <source>
        <dbReference type="ARBA" id="ARBA00022630"/>
    </source>
</evidence>
<dbReference type="Pfam" id="PF00441">
    <property type="entry name" value="Acyl-CoA_dh_1"/>
    <property type="match status" value="1"/>
</dbReference>
<keyword evidence="4 5" id="KW-0274">FAD</keyword>
<dbReference type="InterPro" id="IPR013786">
    <property type="entry name" value="AcylCoA_DH/ox_N"/>
</dbReference>
<dbReference type="InterPro" id="IPR036250">
    <property type="entry name" value="AcylCo_DH-like_C"/>
</dbReference>
<keyword evidence="5 9" id="KW-0560">Oxidoreductase</keyword>
<evidence type="ECO:0000256" key="1">
    <source>
        <dbReference type="ARBA" id="ARBA00001974"/>
    </source>
</evidence>
<dbReference type="AlphaFoldDB" id="A0A518ENE1"/>
<dbReference type="PANTHER" id="PTHR43831">
    <property type="entry name" value="ISOBUTYRYL-COA DEHYDROGENASE"/>
    <property type="match status" value="1"/>
</dbReference>
<evidence type="ECO:0000259" key="8">
    <source>
        <dbReference type="Pfam" id="PF02771"/>
    </source>
</evidence>
<dbReference type="InterPro" id="IPR009100">
    <property type="entry name" value="AcylCoA_DH/oxidase_NM_dom_sf"/>
</dbReference>
<evidence type="ECO:0000313" key="9">
    <source>
        <dbReference type="EMBL" id="QDV05605.1"/>
    </source>
</evidence>
<sequence>MKAAEAVAGVARQHAIEVDSDARFPEATIRAARELGLLGLVSSEEVGGKGAGLDAAAHVVERLARECASSAMVMTMHYSGAFVIEEHGDETARRAVASGQHLSTLAFSESGSRSHFWAPTSSAKVEGDEVILDADKSWITSARHADAYVWSSRPANAEGMSTLWLVPRNTEGVEKSGGFNGIGLRGNDSAPVTAWGARIPMNQRLGEDGRGFDVMMGTVLPRFSIMIAAGSIGMAEAAVQATAEHAGGVKYAHLEQMTLAELPTIRAYVAKMKIRTDEARMLWEDAIRAVESGREDAMLRVLEVKASAAEAASAVLDTAMRVCGGQAFRKDVGVERRFRDARASMVMAPTTDQLYDFIGKAVCGLPLF</sequence>
<dbReference type="Gene3D" id="1.10.540.10">
    <property type="entry name" value="Acyl-CoA dehydrogenase/oxidase, N-terminal domain"/>
    <property type="match status" value="1"/>
</dbReference>
<dbReference type="SUPFAM" id="SSF56645">
    <property type="entry name" value="Acyl-CoA dehydrogenase NM domain-like"/>
    <property type="match status" value="1"/>
</dbReference>
<evidence type="ECO:0000313" key="10">
    <source>
        <dbReference type="Proteomes" id="UP000320390"/>
    </source>
</evidence>
<keyword evidence="10" id="KW-1185">Reference proteome</keyword>
<dbReference type="GO" id="GO:0050660">
    <property type="term" value="F:flavin adenine dinucleotide binding"/>
    <property type="evidence" value="ECO:0007669"/>
    <property type="project" value="InterPro"/>
</dbReference>
<proteinExistence type="inferred from homology"/>
<organism evidence="9 10">
    <name type="scientific">Saltatorellus ferox</name>
    <dbReference type="NCBI Taxonomy" id="2528018"/>
    <lineage>
        <taxon>Bacteria</taxon>
        <taxon>Pseudomonadati</taxon>
        <taxon>Planctomycetota</taxon>
        <taxon>Planctomycetia</taxon>
        <taxon>Planctomycetia incertae sedis</taxon>
        <taxon>Saltatorellus</taxon>
    </lineage>
</organism>
<feature type="domain" description="Acyl-CoA oxidase/dehydrogenase middle" evidence="7">
    <location>
        <begin position="105"/>
        <end position="192"/>
    </location>
</feature>